<dbReference type="PANTHER" id="PTHR30136:SF39">
    <property type="entry name" value="TRANSCRIPTIONAL REGULATORY PROTEIN"/>
    <property type="match status" value="1"/>
</dbReference>
<keyword evidence="1" id="KW-0805">Transcription regulation</keyword>
<dbReference type="GO" id="GO:0003677">
    <property type="term" value="F:DNA binding"/>
    <property type="evidence" value="ECO:0007669"/>
    <property type="project" value="UniProtKB-KW"/>
</dbReference>
<keyword evidence="7" id="KW-1185">Reference proteome</keyword>
<dbReference type="PANTHER" id="PTHR30136">
    <property type="entry name" value="HELIX-TURN-HELIX TRANSCRIPTIONAL REGULATOR, ICLR FAMILY"/>
    <property type="match status" value="1"/>
</dbReference>
<organism evidence="6 7">
    <name type="scientific">Pseudochelatococcus lubricantis</name>
    <dbReference type="NCBI Taxonomy" id="1538102"/>
    <lineage>
        <taxon>Bacteria</taxon>
        <taxon>Pseudomonadati</taxon>
        <taxon>Pseudomonadota</taxon>
        <taxon>Alphaproteobacteria</taxon>
        <taxon>Hyphomicrobiales</taxon>
        <taxon>Chelatococcaceae</taxon>
        <taxon>Pseudochelatococcus</taxon>
    </lineage>
</organism>
<name>A0ABX0V3Z3_9HYPH</name>
<reference evidence="6 7" key="1">
    <citation type="submission" date="2020-03" db="EMBL/GenBank/DDBJ databases">
        <title>Genomic Encyclopedia of Type Strains, Phase IV (KMG-IV): sequencing the most valuable type-strain genomes for metagenomic binning, comparative biology and taxonomic classification.</title>
        <authorList>
            <person name="Goeker M."/>
        </authorList>
    </citation>
    <scope>NUCLEOTIDE SEQUENCE [LARGE SCALE GENOMIC DNA]</scope>
    <source>
        <strain evidence="6 7">DSM 103870</strain>
    </source>
</reference>
<evidence type="ECO:0000313" key="7">
    <source>
        <dbReference type="Proteomes" id="UP001429580"/>
    </source>
</evidence>
<evidence type="ECO:0000313" key="6">
    <source>
        <dbReference type="EMBL" id="NIJ59873.1"/>
    </source>
</evidence>
<dbReference type="SUPFAM" id="SSF55781">
    <property type="entry name" value="GAF domain-like"/>
    <property type="match status" value="1"/>
</dbReference>
<protein>
    <submittedName>
        <fullName evidence="6">DNA-binding IclR family transcriptional regulator</fullName>
    </submittedName>
</protein>
<dbReference type="InterPro" id="IPR029016">
    <property type="entry name" value="GAF-like_dom_sf"/>
</dbReference>
<dbReference type="Gene3D" id="1.10.10.10">
    <property type="entry name" value="Winged helix-like DNA-binding domain superfamily/Winged helix DNA-binding domain"/>
    <property type="match status" value="1"/>
</dbReference>
<gene>
    <name evidence="6" type="ORF">FHS82_003734</name>
</gene>
<proteinExistence type="predicted"/>
<dbReference type="InterPro" id="IPR036388">
    <property type="entry name" value="WH-like_DNA-bd_sf"/>
</dbReference>
<dbReference type="EMBL" id="JAASQI010000011">
    <property type="protein sequence ID" value="NIJ59873.1"/>
    <property type="molecule type" value="Genomic_DNA"/>
</dbReference>
<evidence type="ECO:0000259" key="5">
    <source>
        <dbReference type="PROSITE" id="PS51078"/>
    </source>
</evidence>
<dbReference type="InterPro" id="IPR036390">
    <property type="entry name" value="WH_DNA-bd_sf"/>
</dbReference>
<dbReference type="Gene3D" id="3.30.450.40">
    <property type="match status" value="1"/>
</dbReference>
<evidence type="ECO:0000259" key="4">
    <source>
        <dbReference type="PROSITE" id="PS51077"/>
    </source>
</evidence>
<dbReference type="Proteomes" id="UP001429580">
    <property type="component" value="Unassembled WGS sequence"/>
</dbReference>
<dbReference type="InterPro" id="IPR005471">
    <property type="entry name" value="Tscrpt_reg_IclR_N"/>
</dbReference>
<dbReference type="PROSITE" id="PS51077">
    <property type="entry name" value="HTH_ICLR"/>
    <property type="match status" value="1"/>
</dbReference>
<dbReference type="Pfam" id="PF09339">
    <property type="entry name" value="HTH_IclR"/>
    <property type="match status" value="1"/>
</dbReference>
<comment type="caution">
    <text evidence="6">The sequence shown here is derived from an EMBL/GenBank/DDBJ whole genome shotgun (WGS) entry which is preliminary data.</text>
</comment>
<dbReference type="SUPFAM" id="SSF46785">
    <property type="entry name" value="Winged helix' DNA-binding domain"/>
    <property type="match status" value="1"/>
</dbReference>
<dbReference type="PROSITE" id="PS51078">
    <property type="entry name" value="ICLR_ED"/>
    <property type="match status" value="1"/>
</dbReference>
<keyword evidence="2 6" id="KW-0238">DNA-binding</keyword>
<dbReference type="InterPro" id="IPR014757">
    <property type="entry name" value="Tscrpt_reg_IclR_C"/>
</dbReference>
<keyword evidence="3" id="KW-0804">Transcription</keyword>
<evidence type="ECO:0000256" key="1">
    <source>
        <dbReference type="ARBA" id="ARBA00023015"/>
    </source>
</evidence>
<feature type="domain" description="HTH iclR-type" evidence="4">
    <location>
        <begin position="6"/>
        <end position="69"/>
    </location>
</feature>
<dbReference type="SMART" id="SM00346">
    <property type="entry name" value="HTH_ICLR"/>
    <property type="match status" value="1"/>
</dbReference>
<sequence>MNKKASSNVQRAAEILITLGGAGTAGMSLASLAEATGDAKSAVHRALVSLAEYGLVDQTGRRGNYRLGPAIYALAHRTPSINDLVTVFRPALMSITAETGLSSFLMVRAGLDTVCLDFQTGVITAQSLIQGVGGRLPLGVGLAGVVFLAMMPSEACERALKINEPRYGVWSVDPAVIRAEIAQFRRDGFVYGRRDSMDIANLTLSVPAYSEQLFNCEAAVSVLAPIGGLRDDAASDIARIMRQHLDQPVAQLNGL</sequence>
<evidence type="ECO:0000256" key="3">
    <source>
        <dbReference type="ARBA" id="ARBA00023163"/>
    </source>
</evidence>
<accession>A0ABX0V3Z3</accession>
<dbReference type="RefSeq" id="WP_166955708.1">
    <property type="nucleotide sequence ID" value="NZ_JAASQI010000011.1"/>
</dbReference>
<dbReference type="InterPro" id="IPR050707">
    <property type="entry name" value="HTH_MetabolicPath_Reg"/>
</dbReference>
<feature type="domain" description="IclR-ED" evidence="5">
    <location>
        <begin position="70"/>
        <end position="254"/>
    </location>
</feature>
<evidence type="ECO:0000256" key="2">
    <source>
        <dbReference type="ARBA" id="ARBA00023125"/>
    </source>
</evidence>